<protein>
    <recommendedName>
        <fullName evidence="4 8">UDP-glucose 6-dehydrogenase</fullName>
        <ecNumber evidence="3 8">1.1.1.22</ecNumber>
    </recommendedName>
</protein>
<name>A0A1S7DT82_RIEAN</name>
<dbReference type="SUPFAM" id="SSF48179">
    <property type="entry name" value="6-phosphogluconate dehydrogenase C-terminal domain-like"/>
    <property type="match status" value="1"/>
</dbReference>
<feature type="binding site" evidence="10">
    <location>
        <begin position="250"/>
        <end position="254"/>
    </location>
    <ligand>
        <name>substrate</name>
    </ligand>
</feature>
<evidence type="ECO:0000259" key="12">
    <source>
        <dbReference type="SMART" id="SM00984"/>
    </source>
</evidence>
<dbReference type="PIRSF" id="PIRSF000124">
    <property type="entry name" value="UDPglc_GDPman_dh"/>
    <property type="match status" value="1"/>
</dbReference>
<proteinExistence type="inferred from homology"/>
<feature type="binding site" evidence="10">
    <location>
        <position position="258"/>
    </location>
    <ligand>
        <name>substrate</name>
    </ligand>
</feature>
<evidence type="ECO:0000256" key="8">
    <source>
        <dbReference type="PIRNR" id="PIRNR000124"/>
    </source>
</evidence>
<evidence type="ECO:0000256" key="1">
    <source>
        <dbReference type="ARBA" id="ARBA00004701"/>
    </source>
</evidence>
<feature type="binding site" evidence="11">
    <location>
        <position position="86"/>
    </location>
    <ligand>
        <name>NAD(+)</name>
        <dbReference type="ChEBI" id="CHEBI:57540"/>
    </ligand>
</feature>
<dbReference type="Pfam" id="PF00984">
    <property type="entry name" value="UDPG_MGDP_dh"/>
    <property type="match status" value="1"/>
</dbReference>
<dbReference type="SUPFAM" id="SSF52413">
    <property type="entry name" value="UDP-glucose/GDP-mannose dehydrogenase C-terminal domain"/>
    <property type="match status" value="1"/>
</dbReference>
<dbReference type="InterPro" id="IPR001732">
    <property type="entry name" value="UDP-Glc/GDP-Man_DH_N"/>
</dbReference>
<keyword evidence="6 8" id="KW-0520">NAD</keyword>
<dbReference type="SMART" id="SM00984">
    <property type="entry name" value="UDPG_MGDP_dh_C"/>
    <property type="match status" value="1"/>
</dbReference>
<evidence type="ECO:0000256" key="9">
    <source>
        <dbReference type="PIRSR" id="PIRSR500134-1"/>
    </source>
</evidence>
<dbReference type="Pfam" id="PF03720">
    <property type="entry name" value="UDPG_MGDP_dh_C"/>
    <property type="match status" value="1"/>
</dbReference>
<evidence type="ECO:0000256" key="4">
    <source>
        <dbReference type="ARBA" id="ARBA00015132"/>
    </source>
</evidence>
<dbReference type="InterPro" id="IPR008927">
    <property type="entry name" value="6-PGluconate_DH-like_C_sf"/>
</dbReference>
<dbReference type="SUPFAM" id="SSF51735">
    <property type="entry name" value="NAD(P)-binding Rossmann-fold domains"/>
    <property type="match status" value="1"/>
</dbReference>
<dbReference type="GO" id="GO:0051287">
    <property type="term" value="F:NAD binding"/>
    <property type="evidence" value="ECO:0007669"/>
    <property type="project" value="InterPro"/>
</dbReference>
<evidence type="ECO:0000256" key="10">
    <source>
        <dbReference type="PIRSR" id="PIRSR500134-2"/>
    </source>
</evidence>
<evidence type="ECO:0000256" key="5">
    <source>
        <dbReference type="ARBA" id="ARBA00023002"/>
    </source>
</evidence>
<dbReference type="InterPro" id="IPR014026">
    <property type="entry name" value="UDP-Glc/GDP-Man_DH_dimer"/>
</dbReference>
<dbReference type="GO" id="GO:0006065">
    <property type="term" value="P:UDP-glucuronate biosynthetic process"/>
    <property type="evidence" value="ECO:0007669"/>
    <property type="project" value="UniProtKB-UniPathway"/>
</dbReference>
<comment type="catalytic activity">
    <reaction evidence="7 8">
        <text>UDP-alpha-D-glucose + 2 NAD(+) + H2O = UDP-alpha-D-glucuronate + 2 NADH + 3 H(+)</text>
        <dbReference type="Rhea" id="RHEA:23596"/>
        <dbReference type="ChEBI" id="CHEBI:15377"/>
        <dbReference type="ChEBI" id="CHEBI:15378"/>
        <dbReference type="ChEBI" id="CHEBI:57540"/>
        <dbReference type="ChEBI" id="CHEBI:57945"/>
        <dbReference type="ChEBI" id="CHEBI:58052"/>
        <dbReference type="ChEBI" id="CHEBI:58885"/>
        <dbReference type="EC" id="1.1.1.22"/>
    </reaction>
</comment>
<dbReference type="Gene3D" id="3.40.50.720">
    <property type="entry name" value="NAD(P)-binding Rossmann-like Domain"/>
    <property type="match status" value="2"/>
</dbReference>
<dbReference type="Gene3D" id="1.20.5.100">
    <property type="entry name" value="Cytochrome c1, transmembrane anchor, C-terminal"/>
    <property type="match status" value="1"/>
</dbReference>
<dbReference type="PIRSF" id="PIRSF500134">
    <property type="entry name" value="UDPglc_DH_bac"/>
    <property type="match status" value="1"/>
</dbReference>
<feature type="binding site" evidence="10">
    <location>
        <position position="322"/>
    </location>
    <ligand>
        <name>substrate</name>
    </ligand>
</feature>
<evidence type="ECO:0000256" key="2">
    <source>
        <dbReference type="ARBA" id="ARBA00006601"/>
    </source>
</evidence>
<dbReference type="PANTHER" id="PTHR43750:SF3">
    <property type="entry name" value="UDP-GLUCOSE 6-DEHYDROGENASE TUAD"/>
    <property type="match status" value="1"/>
</dbReference>
<evidence type="ECO:0000256" key="3">
    <source>
        <dbReference type="ARBA" id="ARBA00012954"/>
    </source>
</evidence>
<feature type="active site" description="Nucleophile" evidence="9">
    <location>
        <position position="261"/>
    </location>
</feature>
<evidence type="ECO:0000313" key="13">
    <source>
        <dbReference type="EMBL" id="AQY22333.1"/>
    </source>
</evidence>
<dbReference type="UniPathway" id="UPA00038">
    <property type="reaction ID" value="UER00491"/>
</dbReference>
<evidence type="ECO:0000256" key="11">
    <source>
        <dbReference type="PIRSR" id="PIRSR500134-3"/>
    </source>
</evidence>
<dbReference type="Proteomes" id="UP000189883">
    <property type="component" value="Chromosome"/>
</dbReference>
<feature type="domain" description="UDP-glucose/GDP-mannose dehydrogenase C-terminal" evidence="12">
    <location>
        <begin position="315"/>
        <end position="417"/>
    </location>
</feature>
<dbReference type="GO" id="GO:0003979">
    <property type="term" value="F:UDP-glucose 6-dehydrogenase activity"/>
    <property type="evidence" value="ECO:0007669"/>
    <property type="project" value="UniProtKB-EC"/>
</dbReference>
<organism evidence="13 14">
    <name type="scientific">Riemerella anatipestifer</name>
    <name type="common">Moraxella anatipestifer</name>
    <dbReference type="NCBI Taxonomy" id="34085"/>
    <lineage>
        <taxon>Bacteria</taxon>
        <taxon>Pseudomonadati</taxon>
        <taxon>Bacteroidota</taxon>
        <taxon>Flavobacteriia</taxon>
        <taxon>Flavobacteriales</taxon>
        <taxon>Weeksellaceae</taxon>
        <taxon>Riemerella</taxon>
    </lineage>
</organism>
<dbReference type="RefSeq" id="WP_052911643.1">
    <property type="nucleotide sequence ID" value="NZ_CP011859.1"/>
</dbReference>
<dbReference type="PANTHER" id="PTHR43750">
    <property type="entry name" value="UDP-GLUCOSE 6-DEHYDROGENASE TUAD"/>
    <property type="match status" value="1"/>
</dbReference>
<feature type="binding site" evidence="11">
    <location>
        <position position="153"/>
    </location>
    <ligand>
        <name>NAD(+)</name>
        <dbReference type="ChEBI" id="CHEBI:57540"/>
    </ligand>
</feature>
<dbReference type="InterPro" id="IPR036291">
    <property type="entry name" value="NAD(P)-bd_dom_sf"/>
</dbReference>
<dbReference type="NCBIfam" id="TIGR03026">
    <property type="entry name" value="NDP-sugDHase"/>
    <property type="match status" value="1"/>
</dbReference>
<reference evidence="13 14" key="1">
    <citation type="submission" date="2015-06" db="EMBL/GenBank/DDBJ databases">
        <title>R. anatipestifer strain HXb2 is the most virulent strain so far, and the genome sequence would help us uncover the pathogenesis.</title>
        <authorList>
            <person name="Hu Q."/>
            <person name="Qi J."/>
            <person name="Bo H."/>
            <person name="Liu G."/>
            <person name="Tao M."/>
            <person name="Ding Y."/>
            <person name="Xue Y."/>
        </authorList>
    </citation>
    <scope>NUCLEOTIDE SEQUENCE [LARGE SCALE GENOMIC DNA]</scope>
    <source>
        <strain evidence="13 14">HXb2</strain>
    </source>
</reference>
<dbReference type="InterPro" id="IPR036220">
    <property type="entry name" value="UDP-Glc/GDP-Man_DH_C_sf"/>
</dbReference>
<feature type="binding site" evidence="11">
    <location>
        <position position="329"/>
    </location>
    <ligand>
        <name>NAD(+)</name>
        <dbReference type="ChEBI" id="CHEBI:57540"/>
    </ligand>
</feature>
<dbReference type="EC" id="1.1.1.22" evidence="3 8"/>
<feature type="binding site" evidence="10">
    <location>
        <position position="205"/>
    </location>
    <ligand>
        <name>substrate</name>
    </ligand>
</feature>
<dbReference type="Pfam" id="PF03721">
    <property type="entry name" value="UDPG_MGDP_dh_N"/>
    <property type="match status" value="1"/>
</dbReference>
<accession>A0A1S7DT82</accession>
<dbReference type="AlphaFoldDB" id="A0A1S7DT82"/>
<sequence>MNITIVGTGYVGLVTGTTLAELGNTVYCVDIDEQKVEGMKKGIVPIYEPNLEEMFLRNIQAQRLFFTTNLKEAVDQSEVVYLALPTPPGEDGSADLSYVLKVANDIGDIITEYKVIVNKSTVPVGTADKVRSAIAAKTQIPFDVVSNPEFLREGFAVEDSMNPARVVVGSSSEKAREVMAKIYQPFTNTGVPIIFMDEKSSELTKYAANSFLAVKITFMNEIANFCERVGADVDKVRLGMGSDDRIGHRFLFPGIGYGGSCFPKDVKALIKSGKEAAFNFQILEATENVNQNQKVILVSEIEKYFGGNLKGKKIALWGLAFKANTDDIREASSLDNIKILLEKGATITAYDTIAESNVKKVLGDKITYASDMYSALEGTDALLIATEWSEFKNPNFDLMAEKMNGKAIFDGRNMFALEQVEETGFYYKSIGRKTLG</sequence>
<evidence type="ECO:0000256" key="7">
    <source>
        <dbReference type="ARBA" id="ARBA00047473"/>
    </source>
</evidence>
<dbReference type="GO" id="GO:0000271">
    <property type="term" value="P:polysaccharide biosynthetic process"/>
    <property type="evidence" value="ECO:0007669"/>
    <property type="project" value="InterPro"/>
</dbReference>
<dbReference type="EMBL" id="CP011859">
    <property type="protein sequence ID" value="AQY22333.1"/>
    <property type="molecule type" value="Genomic_DNA"/>
</dbReference>
<keyword evidence="5 8" id="KW-0560">Oxidoreductase</keyword>
<feature type="binding site" evidence="10">
    <location>
        <begin position="150"/>
        <end position="153"/>
    </location>
    <ligand>
        <name>substrate</name>
    </ligand>
</feature>
<comment type="pathway">
    <text evidence="1">Nucleotide-sugar biosynthesis; UDP-alpha-D-glucuronate biosynthesis; UDP-alpha-D-glucuronate from UDP-alpha-D-glucose: step 1/1.</text>
</comment>
<comment type="similarity">
    <text evidence="2 8">Belongs to the UDP-glucose/GDP-mannose dehydrogenase family.</text>
</comment>
<gene>
    <name evidence="13" type="primary">tuaD</name>
    <name evidence="13" type="ORF">AB406_1387</name>
</gene>
<feature type="binding site" evidence="11">
    <location>
        <position position="264"/>
    </location>
    <ligand>
        <name>NAD(+)</name>
        <dbReference type="ChEBI" id="CHEBI:57540"/>
    </ligand>
</feature>
<evidence type="ECO:0000313" key="14">
    <source>
        <dbReference type="Proteomes" id="UP000189883"/>
    </source>
</evidence>
<dbReference type="InterPro" id="IPR014027">
    <property type="entry name" value="UDP-Glc/GDP-Man_DH_C"/>
</dbReference>
<dbReference type="InterPro" id="IPR028357">
    <property type="entry name" value="UDPglc_DH_bac"/>
</dbReference>
<feature type="binding site" evidence="11">
    <location>
        <position position="30"/>
    </location>
    <ligand>
        <name>NAD(+)</name>
        <dbReference type="ChEBI" id="CHEBI:57540"/>
    </ligand>
</feature>
<evidence type="ECO:0000256" key="6">
    <source>
        <dbReference type="ARBA" id="ARBA00023027"/>
    </source>
</evidence>
<feature type="binding site" evidence="11">
    <location>
        <position position="35"/>
    </location>
    <ligand>
        <name>NAD(+)</name>
        <dbReference type="ChEBI" id="CHEBI:57540"/>
    </ligand>
</feature>
<dbReference type="InterPro" id="IPR017476">
    <property type="entry name" value="UDP-Glc/GDP-Man"/>
</dbReference>
<feature type="binding site" evidence="11">
    <location>
        <position position="121"/>
    </location>
    <ligand>
        <name>NAD(+)</name>
        <dbReference type="ChEBI" id="CHEBI:57540"/>
    </ligand>
</feature>